<name>A0A131YAU1_RHIAP</name>
<accession>A0A131YAU1</accession>
<reference evidence="1" key="1">
    <citation type="journal article" date="2016" name="Ticks Tick Borne Dis.">
        <title>De novo assembly and annotation of the salivary gland transcriptome of Rhipicephalus appendiculatus male and female ticks during blood feeding.</title>
        <authorList>
            <person name="de Castro M.H."/>
            <person name="de Klerk D."/>
            <person name="Pienaar R."/>
            <person name="Latif A.A."/>
            <person name="Rees D.J."/>
            <person name="Mans B.J."/>
        </authorList>
    </citation>
    <scope>NUCLEOTIDE SEQUENCE</scope>
    <source>
        <tissue evidence="1">Salivary glands</tissue>
    </source>
</reference>
<organism evidence="1">
    <name type="scientific">Rhipicephalus appendiculatus</name>
    <name type="common">Brown ear tick</name>
    <dbReference type="NCBI Taxonomy" id="34631"/>
    <lineage>
        <taxon>Eukaryota</taxon>
        <taxon>Metazoa</taxon>
        <taxon>Ecdysozoa</taxon>
        <taxon>Arthropoda</taxon>
        <taxon>Chelicerata</taxon>
        <taxon>Arachnida</taxon>
        <taxon>Acari</taxon>
        <taxon>Parasitiformes</taxon>
        <taxon>Ixodida</taxon>
        <taxon>Ixodoidea</taxon>
        <taxon>Ixodidae</taxon>
        <taxon>Rhipicephalinae</taxon>
        <taxon>Rhipicephalus</taxon>
        <taxon>Rhipicephalus</taxon>
    </lineage>
</organism>
<evidence type="ECO:0000313" key="1">
    <source>
        <dbReference type="EMBL" id="JAP76399.1"/>
    </source>
</evidence>
<dbReference type="EMBL" id="GEDV01012158">
    <property type="protein sequence ID" value="JAP76399.1"/>
    <property type="molecule type" value="Transcribed_RNA"/>
</dbReference>
<proteinExistence type="predicted"/>
<sequence>MSQTIVRIDAARLSCFAKNICFFRSSSTFHWMSDCDDMAFIDVAGTCKHTTTALPRAQQHASTRCKKNDVNTICNLNAKGQ</sequence>
<dbReference type="AlphaFoldDB" id="A0A131YAU1"/>
<protein>
    <submittedName>
        <fullName evidence="1">Uncharacterized protein</fullName>
    </submittedName>
</protein>